<keyword evidence="5" id="KW-0067">ATP-binding</keyword>
<dbReference type="Gene3D" id="3.40.50.800">
    <property type="entry name" value="Anticodon-binding domain"/>
    <property type="match status" value="1"/>
</dbReference>
<dbReference type="InterPro" id="IPR044140">
    <property type="entry name" value="ProRS_anticodon_short"/>
</dbReference>
<keyword evidence="7 11" id="KW-0030">Aminoacyl-tRNA synthetase</keyword>
<dbReference type="SUPFAM" id="SSF52954">
    <property type="entry name" value="Class II aaRS ABD-related"/>
    <property type="match status" value="1"/>
</dbReference>
<evidence type="ECO:0000256" key="2">
    <source>
        <dbReference type="ARBA" id="ARBA00019110"/>
    </source>
</evidence>
<dbReference type="PATRIC" id="fig|1618574.4.peg.765"/>
<dbReference type="Pfam" id="PF03129">
    <property type="entry name" value="HGTP_anticodon"/>
    <property type="match status" value="1"/>
</dbReference>
<dbReference type="CDD" id="cd00861">
    <property type="entry name" value="ProRS_anticodon_short"/>
    <property type="match status" value="1"/>
</dbReference>
<evidence type="ECO:0000256" key="7">
    <source>
        <dbReference type="ARBA" id="ARBA00023146"/>
    </source>
</evidence>
<comment type="catalytic activity">
    <reaction evidence="9">
        <text>tRNA(Pro) + L-proline + ATP = L-prolyl-tRNA(Pro) + AMP + diphosphate</text>
        <dbReference type="Rhea" id="RHEA:14305"/>
        <dbReference type="Rhea" id="RHEA-COMP:9700"/>
        <dbReference type="Rhea" id="RHEA-COMP:9702"/>
        <dbReference type="ChEBI" id="CHEBI:30616"/>
        <dbReference type="ChEBI" id="CHEBI:33019"/>
        <dbReference type="ChEBI" id="CHEBI:60039"/>
        <dbReference type="ChEBI" id="CHEBI:78442"/>
        <dbReference type="ChEBI" id="CHEBI:78532"/>
        <dbReference type="ChEBI" id="CHEBI:456215"/>
        <dbReference type="EC" id="6.1.1.15"/>
    </reaction>
</comment>
<name>A0A0G0MC62_9BACT</name>
<dbReference type="PROSITE" id="PS50862">
    <property type="entry name" value="AA_TRNA_LIGASE_II"/>
    <property type="match status" value="1"/>
</dbReference>
<reference evidence="11 12" key="1">
    <citation type="journal article" date="2015" name="Nature">
        <title>rRNA introns, odd ribosomes, and small enigmatic genomes across a large radiation of phyla.</title>
        <authorList>
            <person name="Brown C.T."/>
            <person name="Hug L.A."/>
            <person name="Thomas B.C."/>
            <person name="Sharon I."/>
            <person name="Castelle C.J."/>
            <person name="Singh A."/>
            <person name="Wilkins M.J."/>
            <person name="Williams K.H."/>
            <person name="Banfield J.F."/>
        </authorList>
    </citation>
    <scope>NUCLEOTIDE SEQUENCE [LARGE SCALE GENOMIC DNA]</scope>
</reference>
<protein>
    <recommendedName>
        <fullName evidence="2">Proline--tRNA ligase</fullName>
        <ecNumber evidence="1">6.1.1.15</ecNumber>
    </recommendedName>
    <alternativeName>
        <fullName evidence="8">Prolyl-tRNA synthetase</fullName>
    </alternativeName>
</protein>
<dbReference type="InterPro" id="IPR002316">
    <property type="entry name" value="Pro-tRNA-ligase_IIa"/>
</dbReference>
<dbReference type="GO" id="GO:0005829">
    <property type="term" value="C:cytosol"/>
    <property type="evidence" value="ECO:0007669"/>
    <property type="project" value="TreeGrafter"/>
</dbReference>
<keyword evidence="4" id="KW-0547">Nucleotide-binding</keyword>
<feature type="domain" description="Aminoacyl-transfer RNA synthetases class-II family profile" evidence="10">
    <location>
        <begin position="38"/>
        <end position="330"/>
    </location>
</feature>
<proteinExistence type="predicted"/>
<evidence type="ECO:0000256" key="3">
    <source>
        <dbReference type="ARBA" id="ARBA00022598"/>
    </source>
</evidence>
<dbReference type="Proteomes" id="UP000033881">
    <property type="component" value="Unassembled WGS sequence"/>
</dbReference>
<dbReference type="PANTHER" id="PTHR42753:SF2">
    <property type="entry name" value="PROLINE--TRNA LIGASE"/>
    <property type="match status" value="1"/>
</dbReference>
<dbReference type="InterPro" id="IPR050062">
    <property type="entry name" value="Pro-tRNA_synthetase"/>
</dbReference>
<dbReference type="GO" id="GO:0006433">
    <property type="term" value="P:prolyl-tRNA aminoacylation"/>
    <property type="evidence" value="ECO:0007669"/>
    <property type="project" value="InterPro"/>
</dbReference>
<dbReference type="STRING" id="1618574.UT24_C0009G0095"/>
<dbReference type="GO" id="GO:0004827">
    <property type="term" value="F:proline-tRNA ligase activity"/>
    <property type="evidence" value="ECO:0007669"/>
    <property type="project" value="UniProtKB-EC"/>
</dbReference>
<dbReference type="Pfam" id="PF00587">
    <property type="entry name" value="tRNA-synt_2b"/>
    <property type="match status" value="1"/>
</dbReference>
<dbReference type="SUPFAM" id="SSF55681">
    <property type="entry name" value="Class II aaRS and biotin synthetases"/>
    <property type="match status" value="1"/>
</dbReference>
<sequence length="423" mass="48640">MRQSSLFPKTKKEAPKDAESINHKLLVRAGFIDQLMAGSWTLLPMGWRVVNKINQIIREEMNSTGAQEILMPLMHPKEVWQETGRWDTAREIMYQLKDSRNKDLGLGFTHEEIVLDLVRKHITSYQDLPLALYHFSTKFRNEPRARSGILRGREFMMKDLYSIHAGEEDFWKYYEEVKKAYCRVFKRLGFDFKITEAAGGVFTDNNTHEFQVLAEGGEDTIYYCEKCDFAQNQEIFKAPGPEGLGPGGVITCPVCKKGSIRQSKSIEVGNIFPFGTYYSERMRVYYTDEKGMRKPVWFGSYGIGSTRVMGTWVEVSHDERGIIWNKTIAPFDVHLLDIRTNDKGQRAKEIYQKLEDSGIEALWDDRNVGAGEKFADADLIGIPVRLVTSEKTKDKIEWKSRASEKTELLTIDQVIEAITKSRL</sequence>
<dbReference type="InterPro" id="IPR045864">
    <property type="entry name" value="aa-tRNA-synth_II/BPL/LPL"/>
</dbReference>
<evidence type="ECO:0000256" key="1">
    <source>
        <dbReference type="ARBA" id="ARBA00012831"/>
    </source>
</evidence>
<organism evidence="11 12">
    <name type="scientific">Candidatus Woesebacteria bacterium GW2011_GWB1_39_12</name>
    <dbReference type="NCBI Taxonomy" id="1618574"/>
    <lineage>
        <taxon>Bacteria</taxon>
        <taxon>Candidatus Woeseibacteriota</taxon>
    </lineage>
</organism>
<comment type="caution">
    <text evidence="11">The sequence shown here is derived from an EMBL/GenBank/DDBJ whole genome shotgun (WGS) entry which is preliminary data.</text>
</comment>
<evidence type="ECO:0000256" key="9">
    <source>
        <dbReference type="ARBA" id="ARBA00047671"/>
    </source>
</evidence>
<keyword evidence="6" id="KW-0648">Protein biosynthesis</keyword>
<evidence type="ECO:0000256" key="5">
    <source>
        <dbReference type="ARBA" id="ARBA00022840"/>
    </source>
</evidence>
<dbReference type="Gene3D" id="3.30.930.10">
    <property type="entry name" value="Bira Bifunctional Protein, Domain 2"/>
    <property type="match status" value="1"/>
</dbReference>
<dbReference type="GO" id="GO:0005524">
    <property type="term" value="F:ATP binding"/>
    <property type="evidence" value="ECO:0007669"/>
    <property type="project" value="UniProtKB-KW"/>
</dbReference>
<dbReference type="EC" id="6.1.1.15" evidence="1"/>
<evidence type="ECO:0000313" key="11">
    <source>
        <dbReference type="EMBL" id="KKR00778.1"/>
    </source>
</evidence>
<evidence type="ECO:0000313" key="12">
    <source>
        <dbReference type="Proteomes" id="UP000033881"/>
    </source>
</evidence>
<dbReference type="PRINTS" id="PR01046">
    <property type="entry name" value="TRNASYNTHPRO"/>
</dbReference>
<evidence type="ECO:0000256" key="4">
    <source>
        <dbReference type="ARBA" id="ARBA00022741"/>
    </source>
</evidence>
<dbReference type="InterPro" id="IPR006195">
    <property type="entry name" value="aa-tRNA-synth_II"/>
</dbReference>
<evidence type="ECO:0000256" key="8">
    <source>
        <dbReference type="ARBA" id="ARBA00029731"/>
    </source>
</evidence>
<dbReference type="InterPro" id="IPR004154">
    <property type="entry name" value="Anticodon-bd"/>
</dbReference>
<dbReference type="AlphaFoldDB" id="A0A0G0MC62"/>
<keyword evidence="3" id="KW-0436">Ligase</keyword>
<dbReference type="EMBL" id="LBWB01000009">
    <property type="protein sequence ID" value="KKR00778.1"/>
    <property type="molecule type" value="Genomic_DNA"/>
</dbReference>
<accession>A0A0G0MC62</accession>
<gene>
    <name evidence="11" type="ORF">UT24_C0009G0095</name>
</gene>
<dbReference type="PANTHER" id="PTHR42753">
    <property type="entry name" value="MITOCHONDRIAL RIBOSOME PROTEIN L39/PROLYL-TRNA LIGASE FAMILY MEMBER"/>
    <property type="match status" value="1"/>
</dbReference>
<dbReference type="InterPro" id="IPR036621">
    <property type="entry name" value="Anticodon-bd_dom_sf"/>
</dbReference>
<evidence type="ECO:0000256" key="6">
    <source>
        <dbReference type="ARBA" id="ARBA00022917"/>
    </source>
</evidence>
<evidence type="ECO:0000259" key="10">
    <source>
        <dbReference type="PROSITE" id="PS50862"/>
    </source>
</evidence>
<dbReference type="InterPro" id="IPR002314">
    <property type="entry name" value="aa-tRNA-synt_IIb"/>
</dbReference>